<gene>
    <name evidence="2" type="ORF">JOF56_002866</name>
</gene>
<feature type="transmembrane region" description="Helical" evidence="1">
    <location>
        <begin position="99"/>
        <end position="121"/>
    </location>
</feature>
<name>A0ABS4TF69_9PSEU</name>
<organism evidence="2 3">
    <name type="scientific">Kibdelosporangium banguiense</name>
    <dbReference type="NCBI Taxonomy" id="1365924"/>
    <lineage>
        <taxon>Bacteria</taxon>
        <taxon>Bacillati</taxon>
        <taxon>Actinomycetota</taxon>
        <taxon>Actinomycetes</taxon>
        <taxon>Pseudonocardiales</taxon>
        <taxon>Pseudonocardiaceae</taxon>
        <taxon>Kibdelosporangium</taxon>
    </lineage>
</organism>
<feature type="transmembrane region" description="Helical" evidence="1">
    <location>
        <begin position="67"/>
        <end position="87"/>
    </location>
</feature>
<dbReference type="Proteomes" id="UP001519332">
    <property type="component" value="Unassembled WGS sequence"/>
</dbReference>
<evidence type="ECO:0000313" key="2">
    <source>
        <dbReference type="EMBL" id="MBP2322481.1"/>
    </source>
</evidence>
<sequence>MNTRRLIGACLALLASVLLALSLVFPLYVSRIDSPIVATTMTLTAWGIKSGDGSAGTLFGLGPVHGFPLLFATIVLVVASVLAFAGARTGAAQTGVRTAWIWLTIAAAFVVGVAVTVVPQVTSSFLTMGLGRPGGALDSYFGLGFWSLVVGAVFAVAGAVLAGVPVRKPADTGPQAA</sequence>
<protein>
    <submittedName>
        <fullName evidence="2">Phosphoglycerol transferase MdoB-like AlkP superfamily enzyme</fullName>
    </submittedName>
</protein>
<proteinExistence type="predicted"/>
<keyword evidence="1" id="KW-0812">Transmembrane</keyword>
<keyword evidence="1" id="KW-0472">Membrane</keyword>
<feature type="transmembrane region" description="Helical" evidence="1">
    <location>
        <begin position="141"/>
        <end position="164"/>
    </location>
</feature>
<comment type="caution">
    <text evidence="2">The sequence shown here is derived from an EMBL/GenBank/DDBJ whole genome shotgun (WGS) entry which is preliminary data.</text>
</comment>
<evidence type="ECO:0000313" key="3">
    <source>
        <dbReference type="Proteomes" id="UP001519332"/>
    </source>
</evidence>
<reference evidence="2 3" key="1">
    <citation type="submission" date="2021-03" db="EMBL/GenBank/DDBJ databases">
        <title>Sequencing the genomes of 1000 actinobacteria strains.</title>
        <authorList>
            <person name="Klenk H.-P."/>
        </authorList>
    </citation>
    <scope>NUCLEOTIDE SEQUENCE [LARGE SCALE GENOMIC DNA]</scope>
    <source>
        <strain evidence="2 3">DSM 46670</strain>
    </source>
</reference>
<keyword evidence="3" id="KW-1185">Reference proteome</keyword>
<accession>A0ABS4TF69</accession>
<dbReference type="RefSeq" id="WP_209637966.1">
    <property type="nucleotide sequence ID" value="NZ_JAGINW010000001.1"/>
</dbReference>
<evidence type="ECO:0000256" key="1">
    <source>
        <dbReference type="SAM" id="Phobius"/>
    </source>
</evidence>
<keyword evidence="1" id="KW-1133">Transmembrane helix</keyword>
<dbReference type="EMBL" id="JAGINW010000001">
    <property type="protein sequence ID" value="MBP2322481.1"/>
    <property type="molecule type" value="Genomic_DNA"/>
</dbReference>